<dbReference type="HOGENOM" id="CLU_2917645_0_0_14"/>
<reference evidence="2" key="1">
    <citation type="journal article" date="2013" name="Genome Announc.">
        <title>Complete genome sequence of Mycoplasma cynos strain C142.</title>
        <authorList>
            <person name="Walker C.A."/>
            <person name="Mannering S.A."/>
            <person name="Shields S."/>
            <person name="Blake D.P."/>
            <person name="Brownlie J."/>
        </authorList>
    </citation>
    <scope>NUCLEOTIDE SEQUENCE [LARGE SCALE GENOMIC DNA]</scope>
    <source>
        <strain evidence="2">C142</strain>
    </source>
</reference>
<dbReference type="AlphaFoldDB" id="L0RU70"/>
<gene>
    <name evidence="1" type="primary">MCYN0076</name>
    <name evidence="1" type="ordered locus">MCYN_0076</name>
</gene>
<accession>L0RU70</accession>
<dbReference type="Proteomes" id="UP000010466">
    <property type="component" value="Chromosome"/>
</dbReference>
<organism evidence="1 2">
    <name type="scientific">Mycoplasmopsis cynos (strain C142)</name>
    <name type="common">Mycoplasma cynos</name>
    <dbReference type="NCBI Taxonomy" id="1246955"/>
    <lineage>
        <taxon>Bacteria</taxon>
        <taxon>Bacillati</taxon>
        <taxon>Mycoplasmatota</taxon>
        <taxon>Mycoplasmoidales</taxon>
        <taxon>Metamycoplasmataceae</taxon>
        <taxon>Mycoplasmopsis</taxon>
    </lineage>
</organism>
<sequence>MFPAIDPPEYINTNIQIGGIPKVPPNLTNIYNEIKDEVAGINCNIITMVNECLEPVNLNLE</sequence>
<name>L0RU70_MYCC1</name>
<evidence type="ECO:0000313" key="1">
    <source>
        <dbReference type="EMBL" id="CCP23808.1"/>
    </source>
</evidence>
<protein>
    <submittedName>
        <fullName evidence="1">Uncharacterized protein</fullName>
    </submittedName>
</protein>
<dbReference type="KEGG" id="mcy:MCYN_0076"/>
<keyword evidence="2" id="KW-1185">Reference proteome</keyword>
<evidence type="ECO:0000313" key="2">
    <source>
        <dbReference type="Proteomes" id="UP000010466"/>
    </source>
</evidence>
<dbReference type="EMBL" id="HF559394">
    <property type="protein sequence ID" value="CCP23808.1"/>
    <property type="molecule type" value="Genomic_DNA"/>
</dbReference>
<proteinExistence type="predicted"/>